<protein>
    <submittedName>
        <fullName evidence="5">Uncharacterized protein LOC111123558 isoform X2</fullName>
    </submittedName>
</protein>
<dbReference type="AlphaFoldDB" id="A0A8B8D0R8"/>
<evidence type="ECO:0000313" key="4">
    <source>
        <dbReference type="Proteomes" id="UP000694844"/>
    </source>
</evidence>
<dbReference type="PANTHER" id="PTHR35558:SF1">
    <property type="entry name" value="ENDONUCLEASE_EXONUCLEASE_PHOSPHATASE DOMAIN-CONTAINING PROTEIN"/>
    <property type="match status" value="1"/>
</dbReference>
<keyword evidence="4" id="KW-1185">Reference proteome</keyword>
<evidence type="ECO:0000256" key="2">
    <source>
        <dbReference type="SAM" id="MobiDB-lite"/>
    </source>
</evidence>
<dbReference type="GeneID" id="111123558"/>
<dbReference type="OrthoDB" id="6138620at2759"/>
<sequence length="326" mass="36649">MPPKRKSVGEAVLSKRRKTTASTPVDTDVIPMSPPTSAPSVDQSIDYDKLATAILRQSKLPEVSTPQLQQGQHQIVDTQDHHLLGNQPPPQTCASGIGAILDQVFLGEPARSAQPVLNIKEGIPLGASVSSKIKTKIWNHEYVDFKSLIDSKEEPLSVTISTGVINLHPGQKTKYPISLNQWTDAFLIFSAVYLEKFANEAQNLLKYGHMIRELQYLHGDQAFRQYDEQFRKLKETINVPWQIPVQELRLKVATTKFSSTKLQQNQPFRPRICYQYNKGERCNRVPCPFKHVCLQCKSNHPKTKCPDIPKTSLSKATHPSPFSKTS</sequence>
<gene>
    <name evidence="5" type="primary">LOC111123558</name>
</gene>
<evidence type="ECO:0000256" key="1">
    <source>
        <dbReference type="PROSITE-ProRule" id="PRU00723"/>
    </source>
</evidence>
<accession>A0A8B8D0R8</accession>
<organism evidence="4 5">
    <name type="scientific">Crassostrea virginica</name>
    <name type="common">Eastern oyster</name>
    <dbReference type="NCBI Taxonomy" id="6565"/>
    <lineage>
        <taxon>Eukaryota</taxon>
        <taxon>Metazoa</taxon>
        <taxon>Spiralia</taxon>
        <taxon>Lophotrochozoa</taxon>
        <taxon>Mollusca</taxon>
        <taxon>Bivalvia</taxon>
        <taxon>Autobranchia</taxon>
        <taxon>Pteriomorphia</taxon>
        <taxon>Ostreida</taxon>
        <taxon>Ostreoidea</taxon>
        <taxon>Ostreidae</taxon>
        <taxon>Crassostrea</taxon>
    </lineage>
</organism>
<proteinExistence type="predicted"/>
<keyword evidence="1" id="KW-0863">Zinc-finger</keyword>
<feature type="region of interest" description="Disordered" evidence="2">
    <location>
        <begin position="1"/>
        <end position="42"/>
    </location>
</feature>
<name>A0A8B8D0R8_CRAVI</name>
<dbReference type="GO" id="GO:0008270">
    <property type="term" value="F:zinc ion binding"/>
    <property type="evidence" value="ECO:0007669"/>
    <property type="project" value="UniProtKB-KW"/>
</dbReference>
<feature type="domain" description="C3H1-type" evidence="3">
    <location>
        <begin position="267"/>
        <end position="294"/>
    </location>
</feature>
<dbReference type="PROSITE" id="PS50103">
    <property type="entry name" value="ZF_C3H1"/>
    <property type="match status" value="1"/>
</dbReference>
<dbReference type="PANTHER" id="PTHR35558">
    <property type="entry name" value="SGNH_HYDRO DOMAIN-CONTAINING PROTEIN"/>
    <property type="match status" value="1"/>
</dbReference>
<feature type="compositionally biased region" description="Polar residues" evidence="2">
    <location>
        <begin position="311"/>
        <end position="326"/>
    </location>
</feature>
<reference evidence="5" key="1">
    <citation type="submission" date="2025-08" db="UniProtKB">
        <authorList>
            <consortium name="RefSeq"/>
        </authorList>
    </citation>
    <scope>IDENTIFICATION</scope>
    <source>
        <tissue evidence="5">Whole sample</tissue>
    </source>
</reference>
<keyword evidence="1" id="KW-0862">Zinc</keyword>
<dbReference type="Proteomes" id="UP000694844">
    <property type="component" value="Chromosome 3"/>
</dbReference>
<keyword evidence="1" id="KW-0479">Metal-binding</keyword>
<dbReference type="InterPro" id="IPR000571">
    <property type="entry name" value="Znf_CCCH"/>
</dbReference>
<evidence type="ECO:0000313" key="5">
    <source>
        <dbReference type="RefSeq" id="XP_022321673.1"/>
    </source>
</evidence>
<feature type="region of interest" description="Disordered" evidence="2">
    <location>
        <begin position="300"/>
        <end position="326"/>
    </location>
</feature>
<feature type="zinc finger region" description="C3H1-type" evidence="1">
    <location>
        <begin position="267"/>
        <end position="294"/>
    </location>
</feature>
<evidence type="ECO:0000259" key="3">
    <source>
        <dbReference type="PROSITE" id="PS50103"/>
    </source>
</evidence>
<dbReference type="RefSeq" id="XP_022321673.1">
    <property type="nucleotide sequence ID" value="XM_022465965.1"/>
</dbReference>